<dbReference type="InterPro" id="IPR000120">
    <property type="entry name" value="Amidase"/>
</dbReference>
<keyword evidence="5" id="KW-0378">Hydrolase</keyword>
<organism evidence="5">
    <name type="scientific">Parvibaculum lavamentivorans</name>
    <dbReference type="NCBI Taxonomy" id="256618"/>
    <lineage>
        <taxon>Bacteria</taxon>
        <taxon>Pseudomonadati</taxon>
        <taxon>Pseudomonadota</taxon>
        <taxon>Alphaproteobacteria</taxon>
        <taxon>Hyphomicrobiales</taxon>
        <taxon>Parvibaculaceae</taxon>
        <taxon>Parvibaculum</taxon>
    </lineage>
</organism>
<sequence length="475" mass="50254">MMDSNLKGAKPVMPELAKLDATAQAELVRKGELTALELVEAGISRIEQVNPQVNAVVETFYDRAREAAKGKLPEGPFTGVPNLVKDLDNLKGTRATSGSRFLAQNISPETDPIIAGKEKSGFVMVGKSNTPEFGLLGTTESLLLGACNNPWNLAHSPGGSSGGAAAAVASGMVPVAHATDGGGSIRIPASCCGVFGLKPSRGRIYLGERQLPGDIGFQHCVSRSVRDSATLLSLTELTGKDAVLPPVGRVEGPGKKRLRIAFGTMDYKGREPAPDVKAALEDVAQLCADLGHEIVPAQNRIDGPAFEDAFLAAWASGPAELVALVKQMGLDPEAVLEPWTLGLAELFNSKPAGTLEKSLAHFAKVTAQTEAFMADYDVWLTPVLATVPPKTGEQAPTVPFDTLYERVFNYVTYTPLHNVVGTPAMSVPLSWNKAGLPIGSQFAALPGQEKVLLELAFELEQARPWADKMPPVFAG</sequence>
<dbReference type="EMBL" id="KX559381">
    <property type="protein sequence ID" value="APC60439.1"/>
    <property type="molecule type" value="Genomic_DNA"/>
</dbReference>
<dbReference type="AlphaFoldDB" id="A0A1J0I0D6"/>
<reference evidence="5" key="1">
    <citation type="submission" date="2016-07" db="EMBL/GenBank/DDBJ databases">
        <authorList>
            <person name="Wu Z."/>
            <person name="Zheng R."/>
            <person name="Zheng Y."/>
        </authorList>
    </citation>
    <scope>NUCLEOTIDE SEQUENCE</scope>
    <source>
        <strain evidence="5">ZJB14001</strain>
    </source>
</reference>
<evidence type="ECO:0000259" key="4">
    <source>
        <dbReference type="Pfam" id="PF01425"/>
    </source>
</evidence>
<dbReference type="SUPFAM" id="SSF75304">
    <property type="entry name" value="Amidase signature (AS) enzymes"/>
    <property type="match status" value="1"/>
</dbReference>
<comment type="similarity">
    <text evidence="2">Belongs to the amidase family.</text>
</comment>
<dbReference type="InterPro" id="IPR023631">
    <property type="entry name" value="Amidase_dom"/>
</dbReference>
<evidence type="ECO:0000256" key="3">
    <source>
        <dbReference type="ARBA" id="ARBA00021874"/>
    </source>
</evidence>
<dbReference type="PANTHER" id="PTHR11895:SF7">
    <property type="entry name" value="GLUTAMYL-TRNA(GLN) AMIDOTRANSFERASE SUBUNIT A, MITOCHONDRIAL"/>
    <property type="match status" value="1"/>
</dbReference>
<name>A0A1J0I0D6_9HYPH</name>
<dbReference type="Gene3D" id="3.90.1300.10">
    <property type="entry name" value="Amidase signature (AS) domain"/>
    <property type="match status" value="1"/>
</dbReference>
<dbReference type="PROSITE" id="PS00571">
    <property type="entry name" value="AMIDASES"/>
    <property type="match status" value="1"/>
</dbReference>
<dbReference type="InterPro" id="IPR020556">
    <property type="entry name" value="Amidase_CS"/>
</dbReference>
<accession>A0A1J0I0D6</accession>
<dbReference type="GO" id="GO:0016787">
    <property type="term" value="F:hydrolase activity"/>
    <property type="evidence" value="ECO:0007669"/>
    <property type="project" value="UniProtKB-KW"/>
</dbReference>
<proteinExistence type="inferred from homology"/>
<evidence type="ECO:0000256" key="1">
    <source>
        <dbReference type="ARBA" id="ARBA00003871"/>
    </source>
</evidence>
<dbReference type="NCBIfam" id="NF005899">
    <property type="entry name" value="PRK07869.1"/>
    <property type="match status" value="1"/>
</dbReference>
<dbReference type="Pfam" id="PF01425">
    <property type="entry name" value="Amidase"/>
    <property type="match status" value="1"/>
</dbReference>
<reference evidence="5" key="2">
    <citation type="journal article" date="2017" name="Protein Expr. Purif.">
        <title>Identification and characterization of a novel amidase signature family amidase from Parvibaculum lavamentivorans ZJB14001.</title>
        <authorList>
            <person name="Wu Z.M."/>
            <person name="Zheng R.C."/>
            <person name="Zheng Y.G."/>
        </authorList>
    </citation>
    <scope>NUCLEOTIDE SEQUENCE</scope>
    <source>
        <strain evidence="5">ZJB14001</strain>
    </source>
</reference>
<dbReference type="PANTHER" id="PTHR11895">
    <property type="entry name" value="TRANSAMIDASE"/>
    <property type="match status" value="1"/>
</dbReference>
<comment type="function">
    <text evidence="1">Hydrolyzes indole-3-acetamide (IAM) into indole-3-acetic acid (IAA).</text>
</comment>
<feature type="domain" description="Amidase" evidence="4">
    <location>
        <begin position="37"/>
        <end position="453"/>
    </location>
</feature>
<protein>
    <recommendedName>
        <fullName evidence="3">Indoleacetamide hydrolase</fullName>
    </recommendedName>
</protein>
<dbReference type="InterPro" id="IPR036928">
    <property type="entry name" value="AS_sf"/>
</dbReference>
<evidence type="ECO:0000256" key="2">
    <source>
        <dbReference type="ARBA" id="ARBA00009199"/>
    </source>
</evidence>
<gene>
    <name evidence="5" type="primary">ami</name>
</gene>
<evidence type="ECO:0000313" key="5">
    <source>
        <dbReference type="EMBL" id="APC60439.1"/>
    </source>
</evidence>